<dbReference type="PANTHER" id="PTHR19848:SF8">
    <property type="entry name" value="F-BOX AND WD REPEAT DOMAIN CONTAINING 7"/>
    <property type="match status" value="1"/>
</dbReference>
<dbReference type="InterPro" id="IPR027417">
    <property type="entry name" value="P-loop_NTPase"/>
</dbReference>
<dbReference type="Gene3D" id="3.40.50.300">
    <property type="entry name" value="P-loop containing nucleotide triphosphate hydrolases"/>
    <property type="match status" value="2"/>
</dbReference>
<dbReference type="CDD" id="cd00200">
    <property type="entry name" value="WD40"/>
    <property type="match status" value="2"/>
</dbReference>
<dbReference type="InterPro" id="IPR001680">
    <property type="entry name" value="WD40_rpt"/>
</dbReference>
<dbReference type="InterPro" id="IPR019775">
    <property type="entry name" value="WD40_repeat_CS"/>
</dbReference>
<evidence type="ECO:0000313" key="6">
    <source>
        <dbReference type="EMBL" id="PAV14637.1"/>
    </source>
</evidence>
<dbReference type="InterPro" id="IPR003593">
    <property type="entry name" value="AAA+_ATPase"/>
</dbReference>
<dbReference type="SUPFAM" id="SSF52540">
    <property type="entry name" value="P-loop containing nucleoside triphosphate hydrolases"/>
    <property type="match status" value="2"/>
</dbReference>
<comment type="caution">
    <text evidence="6">The sequence shown here is derived from an EMBL/GenBank/DDBJ whole genome shotgun (WGS) entry which is preliminary data.</text>
</comment>
<accession>A0A286U4X5</accession>
<feature type="repeat" description="WD" evidence="3">
    <location>
        <begin position="943"/>
        <end position="977"/>
    </location>
</feature>
<keyword evidence="4" id="KW-0732">Signal</keyword>
<dbReference type="PROSITE" id="PS50294">
    <property type="entry name" value="WD_REPEATS_REGION"/>
    <property type="match status" value="8"/>
</dbReference>
<dbReference type="InterPro" id="IPR007111">
    <property type="entry name" value="NACHT_NTPase"/>
</dbReference>
<evidence type="ECO:0000313" key="7">
    <source>
        <dbReference type="Proteomes" id="UP000217199"/>
    </source>
</evidence>
<dbReference type="PANTHER" id="PTHR19848">
    <property type="entry name" value="WD40 REPEAT PROTEIN"/>
    <property type="match status" value="1"/>
</dbReference>
<keyword evidence="2" id="KW-0677">Repeat</keyword>
<feature type="domain" description="NACHT" evidence="5">
    <location>
        <begin position="1359"/>
        <end position="1505"/>
    </location>
</feature>
<evidence type="ECO:0000256" key="4">
    <source>
        <dbReference type="SAM" id="SignalP"/>
    </source>
</evidence>
<dbReference type="InterPro" id="IPR015943">
    <property type="entry name" value="WD40/YVTN_repeat-like_dom_sf"/>
</dbReference>
<dbReference type="PROSITE" id="PS00678">
    <property type="entry name" value="WD_REPEATS_1"/>
    <property type="match status" value="5"/>
</dbReference>
<feature type="repeat" description="WD" evidence="3">
    <location>
        <begin position="1019"/>
        <end position="1061"/>
    </location>
</feature>
<feature type="chain" id="PRO_5013944392" evidence="4">
    <location>
        <begin position="23"/>
        <end position="1846"/>
    </location>
</feature>
<proteinExistence type="predicted"/>
<keyword evidence="1 3" id="KW-0853">WD repeat</keyword>
<dbReference type="SMART" id="SM00382">
    <property type="entry name" value="AAA"/>
    <property type="match status" value="2"/>
</dbReference>
<dbReference type="Proteomes" id="UP000217199">
    <property type="component" value="Unassembled WGS sequence"/>
</dbReference>
<dbReference type="PROSITE" id="PS50837">
    <property type="entry name" value="NACHT"/>
    <property type="match status" value="2"/>
</dbReference>
<dbReference type="InterPro" id="IPR036322">
    <property type="entry name" value="WD40_repeat_dom_sf"/>
</dbReference>
<dbReference type="SUPFAM" id="SSF50978">
    <property type="entry name" value="WD40 repeat-like"/>
    <property type="match status" value="3"/>
</dbReference>
<dbReference type="CDD" id="cd00009">
    <property type="entry name" value="AAA"/>
    <property type="match status" value="1"/>
</dbReference>
<evidence type="ECO:0000256" key="2">
    <source>
        <dbReference type="ARBA" id="ARBA00022737"/>
    </source>
</evidence>
<dbReference type="InterPro" id="IPR056884">
    <property type="entry name" value="NPHP3-like_N"/>
</dbReference>
<dbReference type="Gene3D" id="2.130.10.10">
    <property type="entry name" value="YVTN repeat-like/Quinoprotein amine dehydrogenase"/>
    <property type="match status" value="4"/>
</dbReference>
<sequence>MPFNLSALLSFVTFGVYNDVKGNQNTTFQGTINVQNNNVFNQDSNVHGALIRELKDNLNPSNFTGNDRSQCLEDTRRRTLQDIYDWVDAEGYSNVLLLVGAAGTGKSTIATTVAMKYQEVGQLGCHMFFIRGRSDPGNVLQTIAYSLAMYNQNIAESLVEKLRNSGDIGPSDLKTKFKILLQHPLSAVAPNVGSPVLIVLDALDECGTQEARLGLIRVLRDGLPSLPSNFRFIITSRPEKDILTFTSLQHSKIKILELDHRIDENRLDVFTYMKHELEELRSLGTLRIPQGWPWDEGIRSLSNTADGLFIWASTAIKFISEKQLNQFVSLVNLCKDGKTLDLNELYGTILENAFRWDEVKETFVGVFSFILFSKSPLSDKTINDILGIDTAPDVLMFLRSLVAYERDKPIMIRHASFYDYLVSCRESPWYIDVDMQKVYIASKCLERMRMSLRHNICNLPPNFVLNTDIPDINNRVTHCISPSLKYMCCNWAHHLRDVPYSQELGSQLRFFAYNQLLFWFEVLSLTNTFNDCVGPALQYAIYWVGNNDPELSTFLRDAYRQASIYSDPISKSVIQIYSSLLPLTKEDSLMSIHYAKYASTGCRVEYIGRKPRNDCIKTIQVRGKFEQTDFLLFSPDGTHILSSLERVCVWEATSGELVAGPLMGDDETGALSAAYLPDGRYVIVVGRDGAYRKWDVLMNRLVWEREIEGGQIDLSQVMSAVFSPDRKLVVFGNSQGTILVLNVDTGKQDSKPLKGHTSSVSCLSFSPDGKHLVSGSRDMTIIIWDMSRRGANTGPLRGHTQRVTTVNFSPSGDNIISGSRDGTILVWNAFTGEVLREIICMNKVYSVTYSPDGLFILAGGYQWMSMWNVADVATPPKAFQVDFGEIWRLSFSPDSSRFVSVAGHDVRIENGVRTWFEDNKLQIWDASWRMEETKTTFKAQGQIWSVALSPCGKFAASGSADGSIYLWDVLSGEFVKKLKFACDINSVAFSPINEKLIAFGLEDSTVQLWDVTNDEPVVIGNHMESVYSVAFSFPDGKKLSSGSMDKTIRIWNIERRELEVGPLIGHEHFVMTVAYSPDGKRLVSGSVDSTVRIWNSETGQLLSILKCHSDCVSSVAYSFDGSRIVSASFDKTILVWNAESGEIIGEPITGHKRGVNSVCFSPDGRRILSGSDDITACVWDAVTGKPLFPPFRGHTFPINSVYFFPDGRRFATGSNDRTIRIWTLGEAPNDTNWGLKDDGWVLTAFTLLNYLAKLPSYSIYPCLSISMPFNQSGSSPSAAFDTYNDTTQAIIVSHGNVNVQNNIAISRAPNSYRQLIHELRDRLNPCIFVGNDRPQCLENTRKETLQSIYDWVEAEGCPNVLLLIGAASTGKSTIATTVAGEYQKRGYLGCYMFFVREKSDPGNVLQTVAYLLAEYSQPIAESLSEQLKNSGNLVSSNLKVKFDILLQQPLSTVSKNVGHPVLIVLDALDECGTPELRRSLLDVLRDRLPTLPDNFRVFITSRPDGDVGLLISSSSFQIMTLDQHSNESKDNVSTYIKFQFDEMKSSAKLKIPSDYDWDNSIQRLVEGADGLFIWASTAVKFVREYKWSRYRCFQNLVSNANSLKLDELYKTVLGHALEWNEEDKEIFRSIFSLILFVKRPLYDREINGILDVEMDITSNVLSYFRSLVRYEEGQPIRIHHASFYDYLISCKDEPWYIDVQVGRVNIASRCLKRMEETLKYNICNIPSNLVLNTNVPDIDDRVTRCIPTFLKYICCNWAHHLQDVLYSQELCSRLRSFVYNQLLFWFEVLSLTNTFNDCVGPALLSAIEWVGTQNYHFSLEMLIGKQAHIRNQSRKVESKYTIPFYL</sequence>
<feature type="repeat" description="WD" evidence="3">
    <location>
        <begin position="1105"/>
        <end position="1146"/>
    </location>
</feature>
<dbReference type="EMBL" id="NBII01000012">
    <property type="protein sequence ID" value="PAV14637.1"/>
    <property type="molecule type" value="Genomic_DNA"/>
</dbReference>
<feature type="repeat" description="WD" evidence="3">
    <location>
        <begin position="1148"/>
        <end position="1189"/>
    </location>
</feature>
<dbReference type="STRING" id="2282107.A0A286U4X5"/>
<evidence type="ECO:0000256" key="3">
    <source>
        <dbReference type="PROSITE-ProRule" id="PRU00221"/>
    </source>
</evidence>
<feature type="domain" description="NACHT" evidence="5">
    <location>
        <begin position="94"/>
        <end position="238"/>
    </location>
</feature>
<evidence type="ECO:0000259" key="5">
    <source>
        <dbReference type="PROSITE" id="PS50837"/>
    </source>
</evidence>
<feature type="signal peptide" evidence="4">
    <location>
        <begin position="1"/>
        <end position="22"/>
    </location>
</feature>
<dbReference type="Pfam" id="PF24883">
    <property type="entry name" value="NPHP3_N"/>
    <property type="match status" value="2"/>
</dbReference>
<feature type="repeat" description="WD" evidence="3">
    <location>
        <begin position="1191"/>
        <end position="1224"/>
    </location>
</feature>
<evidence type="ECO:0000256" key="1">
    <source>
        <dbReference type="ARBA" id="ARBA00022574"/>
    </source>
</evidence>
<organism evidence="6 7">
    <name type="scientific">Pyrrhoderma noxium</name>
    <dbReference type="NCBI Taxonomy" id="2282107"/>
    <lineage>
        <taxon>Eukaryota</taxon>
        <taxon>Fungi</taxon>
        <taxon>Dikarya</taxon>
        <taxon>Basidiomycota</taxon>
        <taxon>Agaricomycotina</taxon>
        <taxon>Agaricomycetes</taxon>
        <taxon>Hymenochaetales</taxon>
        <taxon>Hymenochaetaceae</taxon>
        <taxon>Pyrrhoderma</taxon>
    </lineage>
</organism>
<feature type="repeat" description="WD" evidence="3">
    <location>
        <begin position="984"/>
        <end position="1019"/>
    </location>
</feature>
<dbReference type="InterPro" id="IPR020472">
    <property type="entry name" value="WD40_PAC1"/>
</dbReference>
<feature type="repeat" description="WD" evidence="3">
    <location>
        <begin position="753"/>
        <end position="787"/>
    </location>
</feature>
<keyword evidence="6" id="KW-0675">Receptor</keyword>
<dbReference type="InParanoid" id="A0A286U4X5"/>
<dbReference type="PRINTS" id="PR00320">
    <property type="entry name" value="GPROTEINBRPT"/>
</dbReference>
<protein>
    <submittedName>
        <fullName evidence="6">Nucleotide-binding-oligomerization-domain like receptor</fullName>
    </submittedName>
</protein>
<dbReference type="SMART" id="SM00320">
    <property type="entry name" value="WD40"/>
    <property type="match status" value="13"/>
</dbReference>
<dbReference type="PROSITE" id="PS50082">
    <property type="entry name" value="WD_REPEATS_2"/>
    <property type="match status" value="9"/>
</dbReference>
<feature type="repeat" description="WD" evidence="3">
    <location>
        <begin position="1063"/>
        <end position="1104"/>
    </location>
</feature>
<keyword evidence="7" id="KW-1185">Reference proteome</keyword>
<feature type="repeat" description="WD" evidence="3">
    <location>
        <begin position="796"/>
        <end position="837"/>
    </location>
</feature>
<gene>
    <name evidence="6" type="ORF">PNOK_0971500</name>
</gene>
<reference evidence="6 7" key="1">
    <citation type="journal article" date="2017" name="Mol. Ecol.">
        <title>Comparative and population genomic landscape of Phellinus noxius: A hypervariable fungus causing root rot in trees.</title>
        <authorList>
            <person name="Chung C.L."/>
            <person name="Lee T.J."/>
            <person name="Akiba M."/>
            <person name="Lee H.H."/>
            <person name="Kuo T.H."/>
            <person name="Liu D."/>
            <person name="Ke H.M."/>
            <person name="Yokoi T."/>
            <person name="Roa M.B."/>
            <person name="Lu M.J."/>
            <person name="Chang Y.Y."/>
            <person name="Ann P.J."/>
            <person name="Tsai J.N."/>
            <person name="Chen C.Y."/>
            <person name="Tzean S.S."/>
            <person name="Ota Y."/>
            <person name="Hattori T."/>
            <person name="Sahashi N."/>
            <person name="Liou R.F."/>
            <person name="Kikuchi T."/>
            <person name="Tsai I.J."/>
        </authorList>
    </citation>
    <scope>NUCLEOTIDE SEQUENCE [LARGE SCALE GENOMIC DNA]</scope>
    <source>
        <strain evidence="6 7">FFPRI411160</strain>
    </source>
</reference>
<dbReference type="Pfam" id="PF00400">
    <property type="entry name" value="WD40"/>
    <property type="match status" value="8"/>
</dbReference>
<name>A0A286U4X5_9AGAM</name>